<dbReference type="EMBL" id="CAAALY010042837">
    <property type="protein sequence ID" value="VEL19706.1"/>
    <property type="molecule type" value="Genomic_DNA"/>
</dbReference>
<feature type="compositionally biased region" description="Basic residues" evidence="1">
    <location>
        <begin position="1"/>
        <end position="15"/>
    </location>
</feature>
<proteinExistence type="predicted"/>
<keyword evidence="3" id="KW-1185">Reference proteome</keyword>
<comment type="caution">
    <text evidence="2">The sequence shown here is derived from an EMBL/GenBank/DDBJ whole genome shotgun (WGS) entry which is preliminary data.</text>
</comment>
<feature type="region of interest" description="Disordered" evidence="1">
    <location>
        <begin position="1"/>
        <end position="22"/>
    </location>
</feature>
<evidence type="ECO:0000313" key="2">
    <source>
        <dbReference type="EMBL" id="VEL19706.1"/>
    </source>
</evidence>
<protein>
    <submittedName>
        <fullName evidence="2">Uncharacterized protein</fullName>
    </submittedName>
</protein>
<accession>A0A448WTG7</accession>
<dbReference type="Proteomes" id="UP000784294">
    <property type="component" value="Unassembled WGS sequence"/>
</dbReference>
<organism evidence="2 3">
    <name type="scientific">Protopolystoma xenopodis</name>
    <dbReference type="NCBI Taxonomy" id="117903"/>
    <lineage>
        <taxon>Eukaryota</taxon>
        <taxon>Metazoa</taxon>
        <taxon>Spiralia</taxon>
        <taxon>Lophotrochozoa</taxon>
        <taxon>Platyhelminthes</taxon>
        <taxon>Monogenea</taxon>
        <taxon>Polyopisthocotylea</taxon>
        <taxon>Polystomatidea</taxon>
        <taxon>Polystomatidae</taxon>
        <taxon>Protopolystoma</taxon>
    </lineage>
</organism>
<dbReference type="AlphaFoldDB" id="A0A448WTG7"/>
<sequence>MARSYAKARRMRHKSGSSDKPLTSCNQASFIGSACSAIGVNDGSGSDTPFTQSSSSAAKFTVTSPKLVLIDAGRINLDSMDRDFSGSFCVSDFSGNRNFTHCGCNLAHSSCTTYPPSMASPGSSPLEVLDLDSANTNLIGSGLYGESVTSSSSYRLPPCLGITRKHKKLSGTSSFCSSTDHTSFVEGDEDSFCVDCVEKQRDSQIVRKVQKASLTPLTKVSTILDGSTMDTGPQQLQQQQLYQQQQTCHNDSDTPEVKPILESPPRKLQRFVDPLAPDLVASSIPAPPNYDRYIALKSTMEIKVTEKSSVATTFRQNDGGHRMEEVIAGLTHLNVVPESKALGEDKTGKSMILII</sequence>
<reference evidence="2" key="1">
    <citation type="submission" date="2018-11" db="EMBL/GenBank/DDBJ databases">
        <authorList>
            <consortium name="Pathogen Informatics"/>
        </authorList>
    </citation>
    <scope>NUCLEOTIDE SEQUENCE</scope>
</reference>
<evidence type="ECO:0000313" key="3">
    <source>
        <dbReference type="Proteomes" id="UP000784294"/>
    </source>
</evidence>
<name>A0A448WTG7_9PLAT</name>
<evidence type="ECO:0000256" key="1">
    <source>
        <dbReference type="SAM" id="MobiDB-lite"/>
    </source>
</evidence>
<dbReference type="PROSITE" id="PS51257">
    <property type="entry name" value="PROKAR_LIPOPROTEIN"/>
    <property type="match status" value="1"/>
</dbReference>
<gene>
    <name evidence="2" type="ORF">PXEA_LOCUS13146</name>
</gene>